<feature type="domain" description="Glycosyltransferase subfamily 4-like N-terminal" evidence="6">
    <location>
        <begin position="43"/>
        <end position="168"/>
    </location>
</feature>
<keyword evidence="4" id="KW-1133">Transmembrane helix</keyword>
<evidence type="ECO:0000256" key="3">
    <source>
        <dbReference type="ARBA" id="ARBA00022679"/>
    </source>
</evidence>
<dbReference type="PANTHER" id="PTHR12526">
    <property type="entry name" value="GLYCOSYLTRANSFERASE"/>
    <property type="match status" value="1"/>
</dbReference>
<evidence type="ECO:0000259" key="6">
    <source>
        <dbReference type="Pfam" id="PF13439"/>
    </source>
</evidence>
<comment type="caution">
    <text evidence="7">The sequence shown here is derived from an EMBL/GenBank/DDBJ whole genome shotgun (WGS) entry which is preliminary data.</text>
</comment>
<keyword evidence="8" id="KW-1185">Reference proteome</keyword>
<evidence type="ECO:0000256" key="1">
    <source>
        <dbReference type="ARBA" id="ARBA00009481"/>
    </source>
</evidence>
<dbReference type="Proteomes" id="UP000275394">
    <property type="component" value="Unassembled WGS sequence"/>
</dbReference>
<dbReference type="GO" id="GO:0016757">
    <property type="term" value="F:glycosyltransferase activity"/>
    <property type="evidence" value="ECO:0007669"/>
    <property type="project" value="UniProtKB-KW"/>
</dbReference>
<dbReference type="Gene3D" id="3.40.50.2000">
    <property type="entry name" value="Glycogen Phosphorylase B"/>
    <property type="match status" value="2"/>
</dbReference>
<dbReference type="PANTHER" id="PTHR12526:SF640">
    <property type="entry name" value="COLANIC ACID BIOSYNTHESIS GLYCOSYLTRANSFERASE WCAL-RELATED"/>
    <property type="match status" value="1"/>
</dbReference>
<evidence type="ECO:0000256" key="2">
    <source>
        <dbReference type="ARBA" id="ARBA00022676"/>
    </source>
</evidence>
<evidence type="ECO:0000256" key="4">
    <source>
        <dbReference type="SAM" id="Phobius"/>
    </source>
</evidence>
<keyword evidence="4" id="KW-0812">Transmembrane</keyword>
<reference evidence="7 8" key="1">
    <citation type="submission" date="2018-11" db="EMBL/GenBank/DDBJ databases">
        <title>Genomic Encyclopedia of Type Strains, Phase IV (KMG-IV): sequencing the most valuable type-strain genomes for metagenomic binning, comparative biology and taxonomic classification.</title>
        <authorList>
            <person name="Goeker M."/>
        </authorList>
    </citation>
    <scope>NUCLEOTIDE SEQUENCE [LARGE SCALE GENOMIC DNA]</scope>
    <source>
        <strain evidence="7 8">DSM 100316</strain>
    </source>
</reference>
<evidence type="ECO:0000313" key="8">
    <source>
        <dbReference type="Proteomes" id="UP000275394"/>
    </source>
</evidence>
<name>A0A3N2DYZ1_9GAMM</name>
<protein>
    <submittedName>
        <fullName evidence="7">Glycosyltransferase involved in cell wall biosynthesis</fullName>
    </submittedName>
</protein>
<gene>
    <name evidence="7" type="ORF">EDC56_0570</name>
</gene>
<dbReference type="InterPro" id="IPR001296">
    <property type="entry name" value="Glyco_trans_1"/>
</dbReference>
<dbReference type="Pfam" id="PF13439">
    <property type="entry name" value="Glyco_transf_4"/>
    <property type="match status" value="1"/>
</dbReference>
<dbReference type="AlphaFoldDB" id="A0A3N2DYZ1"/>
<keyword evidence="2" id="KW-0328">Glycosyltransferase</keyword>
<evidence type="ECO:0000259" key="5">
    <source>
        <dbReference type="Pfam" id="PF00534"/>
    </source>
</evidence>
<evidence type="ECO:0000313" key="7">
    <source>
        <dbReference type="EMBL" id="ROS05048.1"/>
    </source>
</evidence>
<proteinExistence type="inferred from homology"/>
<accession>A0A3N2DYZ1</accession>
<comment type="similarity">
    <text evidence="1">Belongs to the glycosyltransferase group 1 family. Glycosyltransferase 4 subfamily.</text>
</comment>
<dbReference type="EMBL" id="RKHR01000003">
    <property type="protein sequence ID" value="ROS05048.1"/>
    <property type="molecule type" value="Genomic_DNA"/>
</dbReference>
<dbReference type="SUPFAM" id="SSF53756">
    <property type="entry name" value="UDP-Glycosyltransferase/glycogen phosphorylase"/>
    <property type="match status" value="1"/>
</dbReference>
<sequence>MKRKSINITVGTDLKANGGIATVLNVLKDGDFFDRWNVVLLSTHIDNRRFFGLLRVFAFARSLLMIIYYHLFFDVGLVHVHASLKWSFLRKAIVIRLVKFLGGRVILHLHSGGFSEFYENECSERQQEKIRDIFNLSDRVIVLSSQWLSWVRGIVLQQDKVEVVYNAVPDLHLSRKDADRNVILFLGKLSESKGVGDLIEAFSLVLERFPEARLILGGNGDVDYYRKQVKAKGLERNVVFLGWVTGEEKLAWLQRAGVYTLPSYHEGFPMGVLEAMSAGIPVVASTAGGIPDAITDGEEGLLIEAGDRLALAECLSSLIADSTLSNAYAKAAKNKFTHNFSPASVFPCLDGIYESILS</sequence>
<dbReference type="CDD" id="cd03801">
    <property type="entry name" value="GT4_PimA-like"/>
    <property type="match status" value="1"/>
</dbReference>
<dbReference type="GO" id="GO:1901135">
    <property type="term" value="P:carbohydrate derivative metabolic process"/>
    <property type="evidence" value="ECO:0007669"/>
    <property type="project" value="UniProtKB-ARBA"/>
</dbReference>
<feature type="domain" description="Glycosyl transferase family 1" evidence="5">
    <location>
        <begin position="175"/>
        <end position="334"/>
    </location>
</feature>
<feature type="transmembrane region" description="Helical" evidence="4">
    <location>
        <begin position="50"/>
        <end position="71"/>
    </location>
</feature>
<keyword evidence="3 7" id="KW-0808">Transferase</keyword>
<dbReference type="InterPro" id="IPR028098">
    <property type="entry name" value="Glyco_trans_4-like_N"/>
</dbReference>
<organism evidence="7 8">
    <name type="scientific">Sinobacterium caligoides</name>
    <dbReference type="NCBI Taxonomy" id="933926"/>
    <lineage>
        <taxon>Bacteria</taxon>
        <taxon>Pseudomonadati</taxon>
        <taxon>Pseudomonadota</taxon>
        <taxon>Gammaproteobacteria</taxon>
        <taxon>Cellvibrionales</taxon>
        <taxon>Spongiibacteraceae</taxon>
        <taxon>Sinobacterium</taxon>
    </lineage>
</organism>
<dbReference type="OrthoDB" id="9814639at2"/>
<keyword evidence="4" id="KW-0472">Membrane</keyword>
<dbReference type="RefSeq" id="WP_123710995.1">
    <property type="nucleotide sequence ID" value="NZ_RKHR01000003.1"/>
</dbReference>
<dbReference type="Pfam" id="PF00534">
    <property type="entry name" value="Glycos_transf_1"/>
    <property type="match status" value="1"/>
</dbReference>